<feature type="transmembrane region" description="Helical" evidence="9">
    <location>
        <begin position="121"/>
        <end position="138"/>
    </location>
</feature>
<dbReference type="GO" id="GO:0042371">
    <property type="term" value="P:vitamin K biosynthetic process"/>
    <property type="evidence" value="ECO:0007669"/>
    <property type="project" value="TreeGrafter"/>
</dbReference>
<dbReference type="RefSeq" id="WP_160417769.1">
    <property type="nucleotide sequence ID" value="NZ_WTKP01000003.1"/>
</dbReference>
<feature type="transmembrane region" description="Helical" evidence="9">
    <location>
        <begin position="40"/>
        <end position="59"/>
    </location>
</feature>
<dbReference type="PANTHER" id="PTHR13929:SF0">
    <property type="entry name" value="UBIA PRENYLTRANSFERASE DOMAIN-CONTAINING PROTEIN 1"/>
    <property type="match status" value="1"/>
</dbReference>
<evidence type="ECO:0000313" key="10">
    <source>
        <dbReference type="EMBL" id="MWJ27549.1"/>
    </source>
</evidence>
<evidence type="ECO:0000256" key="3">
    <source>
        <dbReference type="ARBA" id="ARBA00022428"/>
    </source>
</evidence>
<dbReference type="PANTHER" id="PTHR13929">
    <property type="entry name" value="1,4-DIHYDROXY-2-NAPHTHOATE OCTAPRENYLTRANSFERASE"/>
    <property type="match status" value="1"/>
</dbReference>
<dbReference type="Pfam" id="PF01040">
    <property type="entry name" value="UbiA"/>
    <property type="match status" value="1"/>
</dbReference>
<evidence type="ECO:0000256" key="5">
    <source>
        <dbReference type="ARBA" id="ARBA00022679"/>
    </source>
</evidence>
<keyword evidence="6 9" id="KW-0812">Transmembrane</keyword>
<keyword evidence="5 10" id="KW-0808">Transferase</keyword>
<feature type="transmembrane region" description="Helical" evidence="9">
    <location>
        <begin position="213"/>
        <end position="237"/>
    </location>
</feature>
<dbReference type="CDD" id="cd13962">
    <property type="entry name" value="PT_UbiA_UBIAD1"/>
    <property type="match status" value="1"/>
</dbReference>
<protein>
    <submittedName>
        <fullName evidence="10">Prenyltransferase</fullName>
    </submittedName>
</protein>
<proteinExistence type="predicted"/>
<organism evidence="10 11">
    <name type="scientific">Vreelandella zhuhanensis</name>
    <dbReference type="NCBI Taxonomy" id="2684210"/>
    <lineage>
        <taxon>Bacteria</taxon>
        <taxon>Pseudomonadati</taxon>
        <taxon>Pseudomonadota</taxon>
        <taxon>Gammaproteobacteria</taxon>
        <taxon>Oceanospirillales</taxon>
        <taxon>Halomonadaceae</taxon>
        <taxon>Vreelandella</taxon>
    </lineage>
</organism>
<comment type="caution">
    <text evidence="10">The sequence shown here is derived from an EMBL/GenBank/DDBJ whole genome shotgun (WGS) entry which is preliminary data.</text>
</comment>
<evidence type="ECO:0000256" key="7">
    <source>
        <dbReference type="ARBA" id="ARBA00022989"/>
    </source>
</evidence>
<dbReference type="EMBL" id="WTKP01000003">
    <property type="protein sequence ID" value="MWJ27549.1"/>
    <property type="molecule type" value="Genomic_DNA"/>
</dbReference>
<feature type="transmembrane region" description="Helical" evidence="9">
    <location>
        <begin position="94"/>
        <end position="115"/>
    </location>
</feature>
<dbReference type="PIRSF" id="PIRSF005355">
    <property type="entry name" value="UBIAD1"/>
    <property type="match status" value="1"/>
</dbReference>
<feature type="transmembrane region" description="Helical" evidence="9">
    <location>
        <begin position="275"/>
        <end position="298"/>
    </location>
</feature>
<evidence type="ECO:0000256" key="1">
    <source>
        <dbReference type="ARBA" id="ARBA00004141"/>
    </source>
</evidence>
<feature type="transmembrane region" description="Helical" evidence="9">
    <location>
        <begin position="243"/>
        <end position="263"/>
    </location>
</feature>
<evidence type="ECO:0000256" key="6">
    <source>
        <dbReference type="ARBA" id="ARBA00022692"/>
    </source>
</evidence>
<gene>
    <name evidence="10" type="ORF">GPM19_04885</name>
</gene>
<dbReference type="Gene3D" id="1.10.357.140">
    <property type="entry name" value="UbiA prenyltransferase"/>
    <property type="match status" value="1"/>
</dbReference>
<comment type="subcellular location">
    <subcellularLocation>
        <location evidence="1">Membrane</location>
        <topology evidence="1">Multi-pass membrane protein</topology>
    </subcellularLocation>
</comment>
<accession>A0A7X3GZS4</accession>
<keyword evidence="8 9" id="KW-0472">Membrane</keyword>
<dbReference type="GO" id="GO:0009234">
    <property type="term" value="P:menaquinone biosynthetic process"/>
    <property type="evidence" value="ECO:0007669"/>
    <property type="project" value="UniProtKB-UniPathway"/>
</dbReference>
<reference evidence="10 11" key="1">
    <citation type="submission" date="2019-12" db="EMBL/GenBank/DDBJ databases">
        <title>Halomonas rutogse sp. nov. isolated from two lakes on Tibetan Plateau.</title>
        <authorList>
            <person name="Gao P."/>
        </authorList>
    </citation>
    <scope>NUCLEOTIDE SEQUENCE [LARGE SCALE GENOMIC DNA]</scope>
    <source>
        <strain evidence="10 11">ZH2S</strain>
    </source>
</reference>
<keyword evidence="7 9" id="KW-1133">Transmembrane helix</keyword>
<dbReference type="InterPro" id="IPR044878">
    <property type="entry name" value="UbiA_sf"/>
</dbReference>
<dbReference type="Proteomes" id="UP000437638">
    <property type="component" value="Unassembled WGS sequence"/>
</dbReference>
<evidence type="ECO:0000313" key="11">
    <source>
        <dbReference type="Proteomes" id="UP000437638"/>
    </source>
</evidence>
<dbReference type="InterPro" id="IPR000537">
    <property type="entry name" value="UbiA_prenyltransferase"/>
</dbReference>
<comment type="pathway">
    <text evidence="2">Quinol/quinone metabolism; menaquinone biosynthesis.</text>
</comment>
<feature type="transmembrane region" description="Helical" evidence="9">
    <location>
        <begin position="145"/>
        <end position="166"/>
    </location>
</feature>
<dbReference type="InterPro" id="IPR026046">
    <property type="entry name" value="UBIAD1"/>
</dbReference>
<dbReference type="GO" id="GO:0004659">
    <property type="term" value="F:prenyltransferase activity"/>
    <property type="evidence" value="ECO:0007669"/>
    <property type="project" value="InterPro"/>
</dbReference>
<name>A0A7X3GZS4_9GAMM</name>
<dbReference type="AlphaFoldDB" id="A0A7X3GZS4"/>
<evidence type="ECO:0000256" key="2">
    <source>
        <dbReference type="ARBA" id="ARBA00004863"/>
    </source>
</evidence>
<evidence type="ECO:0000256" key="4">
    <source>
        <dbReference type="ARBA" id="ARBA00022475"/>
    </source>
</evidence>
<keyword evidence="11" id="KW-1185">Reference proteome</keyword>
<evidence type="ECO:0000256" key="8">
    <source>
        <dbReference type="ARBA" id="ARBA00023136"/>
    </source>
</evidence>
<sequence>MMTMQTVFQATRPGFLILAPLCALLGILLAVHQPILLAPLEIVLVMVGGLLAHAAVNLLNEYEDFHSGLDQITQRTPFSGGSGALPAEPTAAPAVLSAGVAALVGVVAIGGYFFWVRGWPVLAFGTIGLVLVVTYTRWITRSAWLCLLAPGVGFGLAVTLGALIALGGRVDLSALMVSVVVGLLVSELLLLNQFPDSEADRHIGRRHLPIAIGLHRAAWLVVVMLLGSYAVTGLAVLTGWLPVAAMLSWLTLPGALWLAWQLPGALKDRSRLEPLMGLNVVVLLVTLALLAAGLWLGWP</sequence>
<evidence type="ECO:0000256" key="9">
    <source>
        <dbReference type="SAM" id="Phobius"/>
    </source>
</evidence>
<dbReference type="Gene3D" id="1.20.120.1780">
    <property type="entry name" value="UbiA prenyltransferase"/>
    <property type="match status" value="1"/>
</dbReference>
<feature type="transmembrane region" description="Helical" evidence="9">
    <location>
        <begin position="172"/>
        <end position="192"/>
    </location>
</feature>
<keyword evidence="3" id="KW-0474">Menaquinone biosynthesis</keyword>
<keyword evidence="4" id="KW-1003">Cell membrane</keyword>
<dbReference type="GO" id="GO:0016020">
    <property type="term" value="C:membrane"/>
    <property type="evidence" value="ECO:0007669"/>
    <property type="project" value="UniProtKB-SubCell"/>
</dbReference>
<dbReference type="UniPathway" id="UPA00079"/>